<dbReference type="InterPro" id="IPR036291">
    <property type="entry name" value="NAD(P)-bd_dom_sf"/>
</dbReference>
<keyword evidence="5" id="KW-1185">Reference proteome</keyword>
<keyword evidence="2" id="KW-0521">NADP</keyword>
<dbReference type="CDD" id="cd05251">
    <property type="entry name" value="NmrA_like_SDR_a"/>
    <property type="match status" value="1"/>
</dbReference>
<dbReference type="AlphaFoldDB" id="A0A9P4I6L1"/>
<dbReference type="Proteomes" id="UP000799772">
    <property type="component" value="Unassembled WGS sequence"/>
</dbReference>
<evidence type="ECO:0000313" key="5">
    <source>
        <dbReference type="Proteomes" id="UP000799772"/>
    </source>
</evidence>
<gene>
    <name evidence="4" type="ORF">NA57DRAFT_68529</name>
</gene>
<proteinExistence type="inferred from homology"/>
<organism evidence="4 5">
    <name type="scientific">Rhizodiscina lignyota</name>
    <dbReference type="NCBI Taxonomy" id="1504668"/>
    <lineage>
        <taxon>Eukaryota</taxon>
        <taxon>Fungi</taxon>
        <taxon>Dikarya</taxon>
        <taxon>Ascomycota</taxon>
        <taxon>Pezizomycotina</taxon>
        <taxon>Dothideomycetes</taxon>
        <taxon>Pleosporomycetidae</taxon>
        <taxon>Aulographales</taxon>
        <taxon>Rhizodiscinaceae</taxon>
        <taxon>Rhizodiscina</taxon>
    </lineage>
</organism>
<dbReference type="InterPro" id="IPR051164">
    <property type="entry name" value="NmrA-like_oxidored"/>
</dbReference>
<comment type="caution">
    <text evidence="4">The sequence shown here is derived from an EMBL/GenBank/DDBJ whole genome shotgun (WGS) entry which is preliminary data.</text>
</comment>
<dbReference type="InterPro" id="IPR008030">
    <property type="entry name" value="NmrA-like"/>
</dbReference>
<dbReference type="Gene3D" id="3.90.25.10">
    <property type="entry name" value="UDP-galactose 4-epimerase, domain 1"/>
    <property type="match status" value="1"/>
</dbReference>
<dbReference type="SUPFAM" id="SSF51735">
    <property type="entry name" value="NAD(P)-binding Rossmann-fold domains"/>
    <property type="match status" value="1"/>
</dbReference>
<dbReference type="PANTHER" id="PTHR42748">
    <property type="entry name" value="NITROGEN METABOLITE REPRESSION PROTEIN NMRA FAMILY MEMBER"/>
    <property type="match status" value="1"/>
</dbReference>
<protein>
    <submittedName>
        <fullName evidence="4">NAD(P)-binding protein</fullName>
    </submittedName>
</protein>
<dbReference type="EMBL" id="ML978134">
    <property type="protein sequence ID" value="KAF2094413.1"/>
    <property type="molecule type" value="Genomic_DNA"/>
</dbReference>
<comment type="similarity">
    <text evidence="1">Belongs to the NmrA-type oxidoreductase family.</text>
</comment>
<reference evidence="4" key="1">
    <citation type="journal article" date="2020" name="Stud. Mycol.">
        <title>101 Dothideomycetes genomes: a test case for predicting lifestyles and emergence of pathogens.</title>
        <authorList>
            <person name="Haridas S."/>
            <person name="Albert R."/>
            <person name="Binder M."/>
            <person name="Bloem J."/>
            <person name="Labutti K."/>
            <person name="Salamov A."/>
            <person name="Andreopoulos B."/>
            <person name="Baker S."/>
            <person name="Barry K."/>
            <person name="Bills G."/>
            <person name="Bluhm B."/>
            <person name="Cannon C."/>
            <person name="Castanera R."/>
            <person name="Culley D."/>
            <person name="Daum C."/>
            <person name="Ezra D."/>
            <person name="Gonzalez J."/>
            <person name="Henrissat B."/>
            <person name="Kuo A."/>
            <person name="Liang C."/>
            <person name="Lipzen A."/>
            <person name="Lutzoni F."/>
            <person name="Magnuson J."/>
            <person name="Mondo S."/>
            <person name="Nolan M."/>
            <person name="Ohm R."/>
            <person name="Pangilinan J."/>
            <person name="Park H.-J."/>
            <person name="Ramirez L."/>
            <person name="Alfaro M."/>
            <person name="Sun H."/>
            <person name="Tritt A."/>
            <person name="Yoshinaga Y."/>
            <person name="Zwiers L.-H."/>
            <person name="Turgeon B."/>
            <person name="Goodwin S."/>
            <person name="Spatafora J."/>
            <person name="Crous P."/>
            <person name="Grigoriev I."/>
        </authorList>
    </citation>
    <scope>NUCLEOTIDE SEQUENCE</scope>
    <source>
        <strain evidence="4">CBS 133067</strain>
    </source>
</reference>
<name>A0A9P4I6L1_9PEZI</name>
<dbReference type="GO" id="GO:0005634">
    <property type="term" value="C:nucleus"/>
    <property type="evidence" value="ECO:0007669"/>
    <property type="project" value="TreeGrafter"/>
</dbReference>
<evidence type="ECO:0000313" key="4">
    <source>
        <dbReference type="EMBL" id="KAF2094413.1"/>
    </source>
</evidence>
<evidence type="ECO:0000256" key="2">
    <source>
        <dbReference type="ARBA" id="ARBA00022857"/>
    </source>
</evidence>
<dbReference type="PANTHER" id="PTHR42748:SF14">
    <property type="entry name" value="SNOAL-LIKE DOMAIN-CONTAINING PROTEIN"/>
    <property type="match status" value="1"/>
</dbReference>
<dbReference type="OrthoDB" id="300709at2759"/>
<evidence type="ECO:0000259" key="3">
    <source>
        <dbReference type="Pfam" id="PF05368"/>
    </source>
</evidence>
<sequence>MSPLKSILVIGATGAQGMAVVRSLSRSRRYAVRAMTRSDSSADAKLISSWPNVSLFIGDCFNEADLRKAFSGVHGAFVNTNGYVTGEKGEIYWGIRMYEIAVRAGVKHWVWGSLDYSTKLGGWHERFKCGHYDGKGKVADWVLAQPRSPMASSVLTSGPYMELLFEFMLPRPPKAPGEPYVFVAPLGSGAVPLIHLEDLGEYGLYLFDNPSTNGLDLKVATQHVHWAELASTFTKVTGKPAEYLDVSLEEYMDKYYPAGKKAVTRKIGTDRKDPTLLTWGQNFSGFWNLFKESGGNKGLVRRDYEMLDRIHPGRVKSVGEWMKKVGYEGQPRPVLKDWVDGGIAKGERVEARL</sequence>
<feature type="domain" description="NmrA-like" evidence="3">
    <location>
        <begin position="5"/>
        <end position="254"/>
    </location>
</feature>
<evidence type="ECO:0000256" key="1">
    <source>
        <dbReference type="ARBA" id="ARBA00006328"/>
    </source>
</evidence>
<dbReference type="Pfam" id="PF05368">
    <property type="entry name" value="NmrA"/>
    <property type="match status" value="1"/>
</dbReference>
<accession>A0A9P4I6L1</accession>
<dbReference type="Gene3D" id="3.40.50.720">
    <property type="entry name" value="NAD(P)-binding Rossmann-like Domain"/>
    <property type="match status" value="1"/>
</dbReference>